<keyword evidence="5" id="KW-0547">Nucleotide-binding</keyword>
<dbReference type="InterPro" id="IPR001208">
    <property type="entry name" value="MCM_dom"/>
</dbReference>
<dbReference type="GO" id="GO:0005634">
    <property type="term" value="C:nucleus"/>
    <property type="evidence" value="ECO:0007669"/>
    <property type="project" value="InterPro"/>
</dbReference>
<evidence type="ECO:0000313" key="13">
    <source>
        <dbReference type="EMBL" id="SJK86663.1"/>
    </source>
</evidence>
<comment type="similarity">
    <text evidence="1">Belongs to the MCM family.</text>
</comment>
<dbReference type="KEGG" id="bmic:BMR1_03g04310"/>
<dbReference type="InterPro" id="IPR031327">
    <property type="entry name" value="MCM"/>
</dbReference>
<dbReference type="InterPro" id="IPR041562">
    <property type="entry name" value="MCM_lid"/>
</dbReference>
<dbReference type="SMART" id="SM00382">
    <property type="entry name" value="AAA"/>
    <property type="match status" value="1"/>
</dbReference>
<evidence type="ECO:0000256" key="2">
    <source>
        <dbReference type="ARBA" id="ARBA00012551"/>
    </source>
</evidence>
<keyword evidence="7" id="KW-0347">Helicase</keyword>
<dbReference type="Pfam" id="PF00493">
    <property type="entry name" value="MCM"/>
    <property type="match status" value="2"/>
</dbReference>
<dbReference type="GO" id="GO:1902975">
    <property type="term" value="P:mitotic DNA replication initiation"/>
    <property type="evidence" value="ECO:0007669"/>
    <property type="project" value="TreeGrafter"/>
</dbReference>
<feature type="region of interest" description="Disordered" evidence="11">
    <location>
        <begin position="1"/>
        <end position="22"/>
    </location>
</feature>
<reference evidence="13 14" key="2">
    <citation type="journal article" date="2013" name="PLoS ONE">
        <title>Whole genome mapping and re-organization of the nuclear and mitochondrial genomes of Babesia microti isolates.</title>
        <authorList>
            <person name="Cornillot E."/>
            <person name="Dassouli A."/>
            <person name="Garg A."/>
            <person name="Pachikara N."/>
            <person name="Randazzo S."/>
            <person name="Depoix D."/>
            <person name="Carcy B."/>
            <person name="Delbecq S."/>
            <person name="Frutos R."/>
            <person name="Silva J.C."/>
            <person name="Sutton R."/>
            <person name="Krause P.J."/>
            <person name="Mamoun C.B."/>
        </authorList>
    </citation>
    <scope>NUCLEOTIDE SEQUENCE [LARGE SCALE GENOMIC DNA]</scope>
    <source>
        <strain evidence="13 14">RI</strain>
    </source>
</reference>
<accession>A0A1R4ACC1</accession>
<dbReference type="SUPFAM" id="SSF50249">
    <property type="entry name" value="Nucleic acid-binding proteins"/>
    <property type="match status" value="1"/>
</dbReference>
<keyword evidence="10" id="KW-0131">Cell cycle</keyword>
<keyword evidence="9" id="KW-0238">DNA-binding</keyword>
<dbReference type="PROSITE" id="PS50051">
    <property type="entry name" value="MCM_2"/>
    <property type="match status" value="1"/>
</dbReference>
<gene>
    <name evidence="13" type="ORF">BMR1_03g04310</name>
</gene>
<keyword evidence="8" id="KW-0067">ATP-binding</keyword>
<evidence type="ECO:0000313" key="14">
    <source>
        <dbReference type="Proteomes" id="UP000002899"/>
    </source>
</evidence>
<dbReference type="GO" id="GO:0016787">
    <property type="term" value="F:hydrolase activity"/>
    <property type="evidence" value="ECO:0007669"/>
    <property type="project" value="UniProtKB-KW"/>
</dbReference>
<dbReference type="Pfam" id="PF14551">
    <property type="entry name" value="MCM_N"/>
    <property type="match status" value="1"/>
</dbReference>
<proteinExistence type="inferred from homology"/>
<dbReference type="Gene3D" id="3.40.50.300">
    <property type="entry name" value="P-loop containing nucleotide triphosphate hydrolases"/>
    <property type="match status" value="1"/>
</dbReference>
<reference evidence="13 14" key="3">
    <citation type="journal article" date="2016" name="Sci. Rep.">
        <title>Genome-wide diversity and gene expression profiling of Babesia microti isolates identify polymorphic genes that mediate host-pathogen interactions.</title>
        <authorList>
            <person name="Silva J.C."/>
            <person name="Cornillot E."/>
            <person name="McCracken C."/>
            <person name="Usmani-Brown S."/>
            <person name="Dwivedi A."/>
            <person name="Ifeonu O.O."/>
            <person name="Crabtree J."/>
            <person name="Gotia H.T."/>
            <person name="Virji A.Z."/>
            <person name="Reynes C."/>
            <person name="Colinge J."/>
            <person name="Kumar V."/>
            <person name="Lawres L."/>
            <person name="Pazzi J.E."/>
            <person name="Pablo J.V."/>
            <person name="Hung C."/>
            <person name="Brancato J."/>
            <person name="Kumari P."/>
            <person name="Orvis J."/>
            <person name="Tretina K."/>
            <person name="Chibucos M."/>
            <person name="Ott S."/>
            <person name="Sadzewicz L."/>
            <person name="Sengamalay N."/>
            <person name="Shetty A.C."/>
            <person name="Su Q."/>
            <person name="Tallon L."/>
            <person name="Fraser C.M."/>
            <person name="Frutos R."/>
            <person name="Molina D.M."/>
            <person name="Krause P.J."/>
            <person name="Ben Mamoun C."/>
        </authorList>
    </citation>
    <scope>NUCLEOTIDE SEQUENCE [LARGE SCALE GENOMIC DNA]</scope>
    <source>
        <strain evidence="13 14">RI</strain>
    </source>
</reference>
<evidence type="ECO:0000256" key="6">
    <source>
        <dbReference type="ARBA" id="ARBA00022801"/>
    </source>
</evidence>
<evidence type="ECO:0000256" key="3">
    <source>
        <dbReference type="ARBA" id="ARBA00018925"/>
    </source>
</evidence>
<sequence>MTHNTNSRGDQSNRSYRQTIDNQWVDDEFDQFDDEQDDYLFGERPVDAEEREADLEADDLFDDQEETGFVIGQRDAEREIEGFSKLGIHNVDEYDPDMLDDEDSYEDDPKARRAAERRMIFESRYKSKVDAVTKSSYRNIWRKIIEAEGSDDETSVFQRITERVAKRRGNLSHVITEEEIPDLSLLESAKNILQAPPNEVVIDEQYQQAAITCFRYFIHKFDQGDGQNKDRPKYYVDKILKMIRDDKTILKISAQHLMQFHCEQMLIWLELRPNDILPVLHDCLTIEAHRLSPDLYSGRECRVAFYDWPFRTHLRNLRCSELNTMVKVTGVVIRRGAVLPKLRVMYLKCATCDHSLNDMPIFFHESQEPIMPKRCPFCQSVGFIVDRIKTAYTDYQKLTIQESPNSVPAGRAPRQRQVILIGELVDAVKPGELVDILGIYKSRYDLGLNIKHGFPLLQVELEANNAERVEYTRSFDITHDDIKAIKALAKDPYIRERLIASISPALWGHKSAKSAVCYALFGGVPKGRSEQSNIFNKDIPNYEYNVSNSGHVIRGDINVLLLGDPGLGKSQLLQFVQKTGLRTIYTTGKGASSVGLTAGVRRDPATGEWSLEGGALVLADEGICIIDEFDKMTDRDRVSIHEAMEQQSISISKAGIVATLRARCSVIAAANPKFGRYEPSLLFKENVDLSDPILSRFDLIIVMRDVPNIDEDYFLSEYVVTNHQMNHPRIENVQNYQERLEFLRSTILAATACNPIDQNLLPKYIYYARTHCFPKINEEHYAEIGAQLSSFYSRIRQKTNYSGGYPLTLRHIESIIRLSEANARMRLSNSITPLDIEYAIAMLLESYISSHKFSVSTMLSKEFSRYRVLFRGRDDVLAQILRRCIQQNLQRHSIRSISRSSDSGDSIDAKRTYLPVTLFKMMARQNRFTEEHVDKWMTSKMFLSNYKIIDHNNNHFIVSNNFTEPAH</sequence>
<dbReference type="EC" id="3.6.4.12" evidence="2"/>
<dbReference type="InterPro" id="IPR027417">
    <property type="entry name" value="P-loop_NTPase"/>
</dbReference>
<dbReference type="PRINTS" id="PR01657">
    <property type="entry name" value="MCMFAMILY"/>
</dbReference>
<dbReference type="FunFam" id="3.40.50.300:FF:001141">
    <property type="entry name" value="DNA helicase"/>
    <property type="match status" value="1"/>
</dbReference>
<dbReference type="PANTHER" id="PTHR11630">
    <property type="entry name" value="DNA REPLICATION LICENSING FACTOR MCM FAMILY MEMBER"/>
    <property type="match status" value="1"/>
</dbReference>
<protein>
    <recommendedName>
        <fullName evidence="3">DNA replication licensing factor MCM2</fullName>
        <ecNumber evidence="2">3.6.4.12</ecNumber>
    </recommendedName>
</protein>
<dbReference type="SMART" id="SM00350">
    <property type="entry name" value="MCM"/>
    <property type="match status" value="1"/>
</dbReference>
<evidence type="ECO:0000256" key="1">
    <source>
        <dbReference type="ARBA" id="ARBA00008010"/>
    </source>
</evidence>
<dbReference type="Gene3D" id="2.20.28.10">
    <property type="match status" value="1"/>
</dbReference>
<dbReference type="InterPro" id="IPR008045">
    <property type="entry name" value="MCM2"/>
</dbReference>
<dbReference type="VEuPathDB" id="PiroplasmaDB:BMR1_03g04310"/>
<dbReference type="RefSeq" id="XP_021338793.1">
    <property type="nucleotide sequence ID" value="XM_021482253.1"/>
</dbReference>
<evidence type="ECO:0000256" key="4">
    <source>
        <dbReference type="ARBA" id="ARBA00022705"/>
    </source>
</evidence>
<evidence type="ECO:0000256" key="8">
    <source>
        <dbReference type="ARBA" id="ARBA00022840"/>
    </source>
</evidence>
<dbReference type="SUPFAM" id="SSF52540">
    <property type="entry name" value="P-loop containing nucleoside triphosphate hydrolases"/>
    <property type="match status" value="1"/>
</dbReference>
<dbReference type="Pfam" id="PF17855">
    <property type="entry name" value="MCM_lid"/>
    <property type="match status" value="1"/>
</dbReference>
<keyword evidence="6 13" id="KW-0378">Hydrolase</keyword>
<dbReference type="InterPro" id="IPR012340">
    <property type="entry name" value="NA-bd_OB-fold"/>
</dbReference>
<dbReference type="InterPro" id="IPR003593">
    <property type="entry name" value="AAA+_ATPase"/>
</dbReference>
<evidence type="ECO:0000256" key="5">
    <source>
        <dbReference type="ARBA" id="ARBA00022741"/>
    </source>
</evidence>
<dbReference type="Proteomes" id="UP000002899">
    <property type="component" value="Chromosome III"/>
</dbReference>
<dbReference type="Gene3D" id="3.30.1640.10">
    <property type="entry name" value="mini-chromosome maintenance (MCM) complex, chain A, domain 1"/>
    <property type="match status" value="1"/>
</dbReference>
<dbReference type="InterPro" id="IPR027925">
    <property type="entry name" value="MCM_N"/>
</dbReference>
<feature type="domain" description="MCM C-terminal AAA(+) ATPase" evidence="12">
    <location>
        <begin position="494"/>
        <end position="719"/>
    </location>
</feature>
<evidence type="ECO:0000256" key="7">
    <source>
        <dbReference type="ARBA" id="ARBA00022806"/>
    </source>
</evidence>
<dbReference type="GO" id="GO:0042555">
    <property type="term" value="C:MCM complex"/>
    <property type="evidence" value="ECO:0007669"/>
    <property type="project" value="InterPro"/>
</dbReference>
<evidence type="ECO:0000256" key="10">
    <source>
        <dbReference type="ARBA" id="ARBA00023306"/>
    </source>
</evidence>
<name>A0A1R4ACC1_BABMR</name>
<dbReference type="Pfam" id="PF17207">
    <property type="entry name" value="MCM_OB"/>
    <property type="match status" value="1"/>
</dbReference>
<dbReference type="GO" id="GO:0005524">
    <property type="term" value="F:ATP binding"/>
    <property type="evidence" value="ECO:0007669"/>
    <property type="project" value="UniProtKB-KW"/>
</dbReference>
<evidence type="ECO:0000259" key="12">
    <source>
        <dbReference type="PROSITE" id="PS50051"/>
    </source>
</evidence>
<dbReference type="EMBL" id="LN871598">
    <property type="protein sequence ID" value="SJK86663.1"/>
    <property type="molecule type" value="Genomic_DNA"/>
</dbReference>
<keyword evidence="4" id="KW-0235">DNA replication</keyword>
<dbReference type="OrthoDB" id="844at2759"/>
<dbReference type="PRINTS" id="PR01658">
    <property type="entry name" value="MCMPROTEIN2"/>
</dbReference>
<dbReference type="GO" id="GO:0017116">
    <property type="term" value="F:single-stranded DNA helicase activity"/>
    <property type="evidence" value="ECO:0007669"/>
    <property type="project" value="TreeGrafter"/>
</dbReference>
<dbReference type="GO" id="GO:0000727">
    <property type="term" value="P:double-strand break repair via break-induced replication"/>
    <property type="evidence" value="ECO:0007669"/>
    <property type="project" value="TreeGrafter"/>
</dbReference>
<evidence type="ECO:0000256" key="11">
    <source>
        <dbReference type="SAM" id="MobiDB-lite"/>
    </source>
</evidence>
<dbReference type="GO" id="GO:0003697">
    <property type="term" value="F:single-stranded DNA binding"/>
    <property type="evidence" value="ECO:0007669"/>
    <property type="project" value="TreeGrafter"/>
</dbReference>
<dbReference type="GeneID" id="24425508"/>
<dbReference type="GO" id="GO:0043138">
    <property type="term" value="F:3'-5' DNA helicase activity"/>
    <property type="evidence" value="ECO:0007669"/>
    <property type="project" value="TreeGrafter"/>
</dbReference>
<dbReference type="AlphaFoldDB" id="A0A1R4ACC1"/>
<dbReference type="InterPro" id="IPR033762">
    <property type="entry name" value="MCM_OB"/>
</dbReference>
<dbReference type="Gene3D" id="2.40.50.140">
    <property type="entry name" value="Nucleic acid-binding proteins"/>
    <property type="match status" value="1"/>
</dbReference>
<keyword evidence="14" id="KW-1185">Reference proteome</keyword>
<dbReference type="PANTHER" id="PTHR11630:SF44">
    <property type="entry name" value="DNA REPLICATION LICENSING FACTOR MCM2"/>
    <property type="match status" value="1"/>
</dbReference>
<reference evidence="13 14" key="1">
    <citation type="journal article" date="2012" name="Nucleic Acids Res.">
        <title>Sequencing of the smallest Apicomplexan genome from the human pathogen Babesia microti.</title>
        <authorList>
            <person name="Cornillot E."/>
            <person name="Hadj-Kaddour K."/>
            <person name="Dassouli A."/>
            <person name="Noel B."/>
            <person name="Ranwez V."/>
            <person name="Vacherie B."/>
            <person name="Augagneur Y."/>
            <person name="Bres V."/>
            <person name="Duclos A."/>
            <person name="Randazzo S."/>
            <person name="Carcy B."/>
            <person name="Debierre-Grockiego F."/>
            <person name="Delbecq S."/>
            <person name="Moubri-Menage K."/>
            <person name="Shams-Eldin H."/>
            <person name="Usmani-Brown S."/>
            <person name="Bringaud F."/>
            <person name="Wincker P."/>
            <person name="Vivares C.P."/>
            <person name="Schwarz R.T."/>
            <person name="Schetters T.P."/>
            <person name="Krause P.J."/>
            <person name="Gorenflot A."/>
            <person name="Berry V."/>
            <person name="Barbe V."/>
            <person name="Ben Mamoun C."/>
        </authorList>
    </citation>
    <scope>NUCLEOTIDE SEQUENCE [LARGE SCALE GENOMIC DNA]</scope>
    <source>
        <strain evidence="13 14">RI</strain>
    </source>
</reference>
<organism evidence="13 14">
    <name type="scientific">Babesia microti (strain RI)</name>
    <dbReference type="NCBI Taxonomy" id="1133968"/>
    <lineage>
        <taxon>Eukaryota</taxon>
        <taxon>Sar</taxon>
        <taxon>Alveolata</taxon>
        <taxon>Apicomplexa</taxon>
        <taxon>Aconoidasida</taxon>
        <taxon>Piroplasmida</taxon>
        <taxon>Babesiidae</taxon>
        <taxon>Babesia</taxon>
    </lineage>
</organism>
<evidence type="ECO:0000256" key="9">
    <source>
        <dbReference type="ARBA" id="ARBA00023125"/>
    </source>
</evidence>